<reference evidence="9 10" key="1">
    <citation type="submission" date="2019-12" db="EMBL/GenBank/DDBJ databases">
        <authorList>
            <person name="Scholz U."/>
            <person name="Mascher M."/>
            <person name="Fiebig A."/>
        </authorList>
    </citation>
    <scope>NUCLEOTIDE SEQUENCE</scope>
</reference>
<dbReference type="InterPro" id="IPR012864">
    <property type="entry name" value="PCO/ADO"/>
</dbReference>
<accession>A0A7I8JNI0</accession>
<dbReference type="SUPFAM" id="SSF51182">
    <property type="entry name" value="RmlC-like cupins"/>
    <property type="match status" value="1"/>
</dbReference>
<proteinExistence type="inferred from homology"/>
<keyword evidence="4" id="KW-0479">Metal-binding</keyword>
<protein>
    <recommendedName>
        <fullName evidence="3">cysteine dioxygenase</fullName>
        <ecNumber evidence="3">1.13.11.20</ecNumber>
    </recommendedName>
</protein>
<name>A0A7I8JNI0_SPIIN</name>
<sequence length="270" mass="29972">MRVEGRFSELKGLTSADWARGEKRNRRQQKRSPPMPRGLIQKLFDSCREVFSDAATGVIPSPDGVARVKSVLDLMRPEDVGLTQKMPYFRNIGNPGRPPVTYLHIYESDRFSMGIFCLPPSAVIPLHNHPGMTVFSKLLSGSMHIKSYDWVDHGSTPRAPPGVRLAKVQTDATFTAPCETSILFPTTGGNLHCFTAVTACAVLDVLGPPYDDDEGRHCTYYNAFPFSDFSDDSVAGQPEEEGLAWLEETEKPEEFSVVGAKYMGPRMVQR</sequence>
<dbReference type="InterPro" id="IPR011051">
    <property type="entry name" value="RmlC_Cupin_sf"/>
</dbReference>
<evidence type="ECO:0000256" key="4">
    <source>
        <dbReference type="ARBA" id="ARBA00022723"/>
    </source>
</evidence>
<dbReference type="Gene3D" id="2.60.120.10">
    <property type="entry name" value="Jelly Rolls"/>
    <property type="match status" value="1"/>
</dbReference>
<comment type="catalytic activity">
    <reaction evidence="7">
        <text>L-cysteine + O2 = 3-sulfino-L-alanine + H(+)</text>
        <dbReference type="Rhea" id="RHEA:20441"/>
        <dbReference type="ChEBI" id="CHEBI:15378"/>
        <dbReference type="ChEBI" id="CHEBI:15379"/>
        <dbReference type="ChEBI" id="CHEBI:35235"/>
        <dbReference type="ChEBI" id="CHEBI:61085"/>
        <dbReference type="EC" id="1.13.11.20"/>
    </reaction>
    <physiologicalReaction direction="left-to-right" evidence="7">
        <dbReference type="Rhea" id="RHEA:20442"/>
    </physiologicalReaction>
</comment>
<dbReference type="GO" id="GO:0017172">
    <property type="term" value="F:cysteine dioxygenase activity"/>
    <property type="evidence" value="ECO:0007669"/>
    <property type="project" value="UniProtKB-EC"/>
</dbReference>
<evidence type="ECO:0000256" key="5">
    <source>
        <dbReference type="ARBA" id="ARBA00023002"/>
    </source>
</evidence>
<keyword evidence="5" id="KW-0560">Oxidoreductase</keyword>
<keyword evidence="6" id="KW-0408">Iron</keyword>
<dbReference type="InterPro" id="IPR014710">
    <property type="entry name" value="RmlC-like_jellyroll"/>
</dbReference>
<evidence type="ECO:0000256" key="3">
    <source>
        <dbReference type="ARBA" id="ARBA00013133"/>
    </source>
</evidence>
<dbReference type="GO" id="GO:0046872">
    <property type="term" value="F:metal ion binding"/>
    <property type="evidence" value="ECO:0007669"/>
    <property type="project" value="UniProtKB-KW"/>
</dbReference>
<dbReference type="Proteomes" id="UP001189122">
    <property type="component" value="Unassembled WGS sequence"/>
</dbReference>
<gene>
    <name evidence="9" type="ORF">SI7747_15018107</name>
</gene>
<dbReference type="EMBL" id="CACRZD030000015">
    <property type="protein sequence ID" value="CAA6671699.1"/>
    <property type="molecule type" value="Genomic_DNA"/>
</dbReference>
<evidence type="ECO:0000256" key="2">
    <source>
        <dbReference type="ARBA" id="ARBA00006622"/>
    </source>
</evidence>
<comment type="cofactor">
    <cofactor evidence="1">
        <name>Fe(2+)</name>
        <dbReference type="ChEBI" id="CHEBI:29033"/>
    </cofactor>
</comment>
<evidence type="ECO:0000313" key="9">
    <source>
        <dbReference type="EMBL" id="CAA2632491.1"/>
    </source>
</evidence>
<evidence type="ECO:0000256" key="8">
    <source>
        <dbReference type="SAM" id="MobiDB-lite"/>
    </source>
</evidence>
<dbReference type="CDD" id="cd20289">
    <property type="entry name" value="cupin_ADO"/>
    <property type="match status" value="1"/>
</dbReference>
<organism evidence="9">
    <name type="scientific">Spirodela intermedia</name>
    <name type="common">Intermediate duckweed</name>
    <dbReference type="NCBI Taxonomy" id="51605"/>
    <lineage>
        <taxon>Eukaryota</taxon>
        <taxon>Viridiplantae</taxon>
        <taxon>Streptophyta</taxon>
        <taxon>Embryophyta</taxon>
        <taxon>Tracheophyta</taxon>
        <taxon>Spermatophyta</taxon>
        <taxon>Magnoliopsida</taxon>
        <taxon>Liliopsida</taxon>
        <taxon>Araceae</taxon>
        <taxon>Lemnoideae</taxon>
        <taxon>Spirodela</taxon>
    </lineage>
</organism>
<dbReference type="PANTHER" id="PTHR22966:SF1">
    <property type="entry name" value="PLANT CYSTEINE OXIDASE 1"/>
    <property type="match status" value="1"/>
</dbReference>
<keyword evidence="10" id="KW-1185">Reference proteome</keyword>
<dbReference type="EC" id="1.13.11.20" evidence="3"/>
<dbReference type="AlphaFoldDB" id="A0A7I8JNI0"/>
<dbReference type="EMBL" id="LR743602">
    <property type="protein sequence ID" value="CAA2632491.1"/>
    <property type="molecule type" value="Genomic_DNA"/>
</dbReference>
<comment type="similarity">
    <text evidence="2">Belongs to the cysteine dioxygenase family.</text>
</comment>
<evidence type="ECO:0000256" key="1">
    <source>
        <dbReference type="ARBA" id="ARBA00001954"/>
    </source>
</evidence>
<evidence type="ECO:0000256" key="7">
    <source>
        <dbReference type="ARBA" id="ARBA00024284"/>
    </source>
</evidence>
<evidence type="ECO:0000256" key="6">
    <source>
        <dbReference type="ARBA" id="ARBA00023004"/>
    </source>
</evidence>
<dbReference type="Pfam" id="PF07847">
    <property type="entry name" value="PCO_ADO"/>
    <property type="match status" value="1"/>
</dbReference>
<dbReference type="PANTHER" id="PTHR22966">
    <property type="entry name" value="2-AMINOETHANETHIOL DIOXYGENASE"/>
    <property type="match status" value="1"/>
</dbReference>
<evidence type="ECO:0000313" key="10">
    <source>
        <dbReference type="Proteomes" id="UP001189122"/>
    </source>
</evidence>
<feature type="region of interest" description="Disordered" evidence="8">
    <location>
        <begin position="18"/>
        <end position="38"/>
    </location>
</feature>
<dbReference type="GO" id="GO:0070483">
    <property type="term" value="P:detection of hypoxia"/>
    <property type="evidence" value="ECO:0007669"/>
    <property type="project" value="UniProtKB-ARBA"/>
</dbReference>